<dbReference type="PANTHER" id="PTHR30309:SF0">
    <property type="entry name" value="GLYCEROL-3-PHOSPHATE ACYLTRANSFERASE-RELATED"/>
    <property type="match status" value="1"/>
</dbReference>
<evidence type="ECO:0000256" key="10">
    <source>
        <dbReference type="SAM" id="Phobius"/>
    </source>
</evidence>
<proteinExistence type="inferred from homology"/>
<feature type="transmembrane region" description="Helical" evidence="10">
    <location>
        <begin position="6"/>
        <end position="32"/>
    </location>
</feature>
<evidence type="ECO:0000256" key="4">
    <source>
        <dbReference type="ARBA" id="ARBA00022692"/>
    </source>
</evidence>
<evidence type="ECO:0000256" key="6">
    <source>
        <dbReference type="ARBA" id="ARBA00023098"/>
    </source>
</evidence>
<protein>
    <submittedName>
        <fullName evidence="11">Acyl-phosphate:glycerol-3-phosphate O-acyltransferase PlsY</fullName>
    </submittedName>
</protein>
<evidence type="ECO:0000256" key="5">
    <source>
        <dbReference type="ARBA" id="ARBA00022989"/>
    </source>
</evidence>
<feature type="transmembrane region" description="Helical" evidence="10">
    <location>
        <begin position="53"/>
        <end position="76"/>
    </location>
</feature>
<keyword evidence="8" id="KW-0594">Phospholipid biosynthesis</keyword>
<gene>
    <name evidence="11" type="ORF">MNBD_DELTA04-368</name>
</gene>
<keyword evidence="11" id="KW-0012">Acyltransferase</keyword>
<dbReference type="GO" id="GO:0043772">
    <property type="term" value="F:acyl-phosphate glycerol-3-phosphate acyltransferase activity"/>
    <property type="evidence" value="ECO:0007669"/>
    <property type="project" value="InterPro"/>
</dbReference>
<accession>A0A3B0V7C6</accession>
<evidence type="ECO:0000313" key="11">
    <source>
        <dbReference type="EMBL" id="VAW36820.1"/>
    </source>
</evidence>
<evidence type="ECO:0000256" key="3">
    <source>
        <dbReference type="ARBA" id="ARBA00022679"/>
    </source>
</evidence>
<keyword evidence="1" id="KW-1003">Cell membrane</keyword>
<dbReference type="SMART" id="SM01207">
    <property type="entry name" value="G3P_acyltransf"/>
    <property type="match status" value="1"/>
</dbReference>
<organism evidence="11">
    <name type="scientific">hydrothermal vent metagenome</name>
    <dbReference type="NCBI Taxonomy" id="652676"/>
    <lineage>
        <taxon>unclassified sequences</taxon>
        <taxon>metagenomes</taxon>
        <taxon>ecological metagenomes</taxon>
    </lineage>
</organism>
<evidence type="ECO:0000256" key="8">
    <source>
        <dbReference type="ARBA" id="ARBA00023209"/>
    </source>
</evidence>
<keyword evidence="9" id="KW-1208">Phospholipid metabolism</keyword>
<sequence length="205" mass="21611">MPLIALLLIIASYLVGAIPFGLLLSLGSGVNIRQQGSRNIGATNVNRLLGRKLGVLTLLADVAKGFLPIFIAGRILAGGPGAHLAIGLCGAATVAGHMFPVYLGFKGGKGVATGLGVFLYLAPLAVVLCLAVFVVAVRLSGFVSLGSLLGSAAMIPGLFLLAEPSWKLWLAAWIVVMIWIRHYRNIGRLLSGTEKSWKKKKEMPR</sequence>
<dbReference type="EMBL" id="UOEY01000029">
    <property type="protein sequence ID" value="VAW36820.1"/>
    <property type="molecule type" value="Genomic_DNA"/>
</dbReference>
<keyword evidence="6" id="KW-0443">Lipid metabolism</keyword>
<feature type="transmembrane region" description="Helical" evidence="10">
    <location>
        <begin position="82"/>
        <end position="105"/>
    </location>
</feature>
<evidence type="ECO:0000256" key="9">
    <source>
        <dbReference type="ARBA" id="ARBA00023264"/>
    </source>
</evidence>
<evidence type="ECO:0000256" key="1">
    <source>
        <dbReference type="ARBA" id="ARBA00022475"/>
    </source>
</evidence>
<dbReference type="Pfam" id="PF02660">
    <property type="entry name" value="G3P_acyltransf"/>
    <property type="match status" value="1"/>
</dbReference>
<dbReference type="HAMAP" id="MF_01043">
    <property type="entry name" value="PlsY"/>
    <property type="match status" value="1"/>
</dbReference>
<reference evidence="11" key="1">
    <citation type="submission" date="2018-06" db="EMBL/GenBank/DDBJ databases">
        <authorList>
            <person name="Zhirakovskaya E."/>
        </authorList>
    </citation>
    <scope>NUCLEOTIDE SEQUENCE</scope>
</reference>
<dbReference type="NCBIfam" id="TIGR00023">
    <property type="entry name" value="glycerol-3-phosphate 1-O-acyltransferase PlsY"/>
    <property type="match status" value="1"/>
</dbReference>
<keyword evidence="7 10" id="KW-0472">Membrane</keyword>
<dbReference type="PANTHER" id="PTHR30309">
    <property type="entry name" value="INNER MEMBRANE PROTEIN YGIH"/>
    <property type="match status" value="1"/>
</dbReference>
<dbReference type="GO" id="GO:0008654">
    <property type="term" value="P:phospholipid biosynthetic process"/>
    <property type="evidence" value="ECO:0007669"/>
    <property type="project" value="UniProtKB-KW"/>
</dbReference>
<keyword evidence="3 11" id="KW-0808">Transferase</keyword>
<keyword evidence="2" id="KW-0444">Lipid biosynthesis</keyword>
<evidence type="ECO:0000256" key="2">
    <source>
        <dbReference type="ARBA" id="ARBA00022516"/>
    </source>
</evidence>
<dbReference type="InterPro" id="IPR003811">
    <property type="entry name" value="G3P_acylTferase_PlsY"/>
</dbReference>
<dbReference type="AlphaFoldDB" id="A0A3B0V7C6"/>
<feature type="transmembrane region" description="Helical" evidence="10">
    <location>
        <begin position="117"/>
        <end position="136"/>
    </location>
</feature>
<evidence type="ECO:0000256" key="7">
    <source>
        <dbReference type="ARBA" id="ARBA00023136"/>
    </source>
</evidence>
<keyword evidence="5 10" id="KW-1133">Transmembrane helix</keyword>
<keyword evidence="4 10" id="KW-0812">Transmembrane</keyword>
<name>A0A3B0V7C6_9ZZZZ</name>
<dbReference type="GO" id="GO:0005886">
    <property type="term" value="C:plasma membrane"/>
    <property type="evidence" value="ECO:0007669"/>
    <property type="project" value="InterPro"/>
</dbReference>